<comment type="caution">
    <text evidence="1">The sequence shown here is derived from an EMBL/GenBank/DDBJ whole genome shotgun (WGS) entry which is preliminary data.</text>
</comment>
<accession>X1RQ41</accession>
<protein>
    <submittedName>
        <fullName evidence="1">Uncharacterized protein</fullName>
    </submittedName>
</protein>
<proteinExistence type="predicted"/>
<dbReference type="EMBL" id="BARW01006946">
    <property type="protein sequence ID" value="GAI82852.1"/>
    <property type="molecule type" value="Genomic_DNA"/>
</dbReference>
<gene>
    <name evidence="1" type="ORF">S12H4_14564</name>
</gene>
<organism evidence="1">
    <name type="scientific">marine sediment metagenome</name>
    <dbReference type="NCBI Taxonomy" id="412755"/>
    <lineage>
        <taxon>unclassified sequences</taxon>
        <taxon>metagenomes</taxon>
        <taxon>ecological metagenomes</taxon>
    </lineage>
</organism>
<reference evidence="1" key="1">
    <citation type="journal article" date="2014" name="Front. Microbiol.">
        <title>High frequency of phylogenetically diverse reductive dehalogenase-homologous genes in deep subseafloor sedimentary metagenomes.</title>
        <authorList>
            <person name="Kawai M."/>
            <person name="Futagami T."/>
            <person name="Toyoda A."/>
            <person name="Takaki Y."/>
            <person name="Nishi S."/>
            <person name="Hori S."/>
            <person name="Arai W."/>
            <person name="Tsubouchi T."/>
            <person name="Morono Y."/>
            <person name="Uchiyama I."/>
            <person name="Ito T."/>
            <person name="Fujiyama A."/>
            <person name="Inagaki F."/>
            <person name="Takami H."/>
        </authorList>
    </citation>
    <scope>NUCLEOTIDE SEQUENCE</scope>
    <source>
        <strain evidence="1">Expedition CK06-06</strain>
    </source>
</reference>
<dbReference type="AlphaFoldDB" id="X1RQ41"/>
<evidence type="ECO:0000313" key="1">
    <source>
        <dbReference type="EMBL" id="GAI82852.1"/>
    </source>
</evidence>
<name>X1RQ41_9ZZZZ</name>
<sequence length="64" mass="7519">MQKRYLLLKTGPAAFRLYLDLGDKAITLCWVAKTEVPKLVWTRLIIIKWRWPPVRCVTAFTDVD</sequence>